<dbReference type="Pfam" id="PF00583">
    <property type="entry name" value="Acetyltransf_1"/>
    <property type="match status" value="1"/>
</dbReference>
<dbReference type="SUPFAM" id="SSF55729">
    <property type="entry name" value="Acyl-CoA N-acyltransferases (Nat)"/>
    <property type="match status" value="1"/>
</dbReference>
<dbReference type="InterPro" id="IPR016181">
    <property type="entry name" value="Acyl_CoA_acyltransferase"/>
</dbReference>
<dbReference type="Proteomes" id="UP000284202">
    <property type="component" value="Unassembled WGS sequence"/>
</dbReference>
<comment type="caution">
    <text evidence="2">The sequence shown here is derived from an EMBL/GenBank/DDBJ whole genome shotgun (WGS) entry which is preliminary data.</text>
</comment>
<protein>
    <submittedName>
        <fullName evidence="2">GNAT family N-acetyltransferase</fullName>
    </submittedName>
</protein>
<feature type="domain" description="N-acetyltransferase" evidence="1">
    <location>
        <begin position="2"/>
        <end position="156"/>
    </location>
</feature>
<keyword evidence="3" id="KW-1185">Reference proteome</keyword>
<evidence type="ECO:0000313" key="2">
    <source>
        <dbReference type="EMBL" id="RJE86448.1"/>
    </source>
</evidence>
<dbReference type="EMBL" id="QZCG01000004">
    <property type="protein sequence ID" value="RJE86448.1"/>
    <property type="molecule type" value="Genomic_DNA"/>
</dbReference>
<reference evidence="3" key="1">
    <citation type="submission" date="2018-09" db="EMBL/GenBank/DDBJ databases">
        <title>Acidovorax cavernicola nov. sp. isolated from Gruta de las Maravillas (Aracena, Spain).</title>
        <authorList>
            <person name="Jurado V."/>
            <person name="Gutierrez-Patricio S."/>
            <person name="Gonzalez-Pimentel J.L."/>
            <person name="Miller A.Z."/>
            <person name="Laiz L."/>
            <person name="Saiz-Jimenez C."/>
        </authorList>
    </citation>
    <scope>NUCLEOTIDE SEQUENCE [LARGE SCALE GENOMIC DNA]</scope>
    <source>
        <strain evidence="3">1011MAR3C25</strain>
    </source>
</reference>
<sequence length="156" mass="17230">MISLHPLNRRKADAVLHIAVRPDQEKFSGTVAAALAEPETTVDLHEIREDGHAVGLFKIDHAYHLTHDFAAPKDLGLRGMILDRNRQGRGLGSAAMAVLKTYLSSRYPGRARVWLTVNMANPTAIAVYRKAGFTETGEIWLHGNAGPQMIMFMSLE</sequence>
<dbReference type="RefSeq" id="WP_119747253.1">
    <property type="nucleotide sequence ID" value="NZ_QZCG01000004.1"/>
</dbReference>
<gene>
    <name evidence="2" type="ORF">D3P04_06880</name>
</gene>
<keyword evidence="2" id="KW-0808">Transferase</keyword>
<dbReference type="PROSITE" id="PS51186">
    <property type="entry name" value="GNAT"/>
    <property type="match status" value="1"/>
</dbReference>
<organism evidence="2 3">
    <name type="scientific">Paracoccus onubensis</name>
    <dbReference type="NCBI Taxonomy" id="1675788"/>
    <lineage>
        <taxon>Bacteria</taxon>
        <taxon>Pseudomonadati</taxon>
        <taxon>Pseudomonadota</taxon>
        <taxon>Alphaproteobacteria</taxon>
        <taxon>Rhodobacterales</taxon>
        <taxon>Paracoccaceae</taxon>
        <taxon>Paracoccus</taxon>
    </lineage>
</organism>
<dbReference type="OrthoDB" id="8304386at2"/>
<accession>A0A418SZT8</accession>
<name>A0A418SZT8_9RHOB</name>
<proteinExistence type="predicted"/>
<evidence type="ECO:0000259" key="1">
    <source>
        <dbReference type="PROSITE" id="PS51186"/>
    </source>
</evidence>
<evidence type="ECO:0000313" key="3">
    <source>
        <dbReference type="Proteomes" id="UP000284202"/>
    </source>
</evidence>
<dbReference type="Gene3D" id="3.40.630.30">
    <property type="match status" value="1"/>
</dbReference>
<dbReference type="InterPro" id="IPR000182">
    <property type="entry name" value="GNAT_dom"/>
</dbReference>
<dbReference type="AlphaFoldDB" id="A0A418SZT8"/>
<dbReference type="GO" id="GO:0016747">
    <property type="term" value="F:acyltransferase activity, transferring groups other than amino-acyl groups"/>
    <property type="evidence" value="ECO:0007669"/>
    <property type="project" value="InterPro"/>
</dbReference>